<organism evidence="11 12">
    <name type="scientific">Rhodoplanes serenus</name>
    <dbReference type="NCBI Taxonomy" id="200615"/>
    <lineage>
        <taxon>Bacteria</taxon>
        <taxon>Pseudomonadati</taxon>
        <taxon>Pseudomonadota</taxon>
        <taxon>Alphaproteobacteria</taxon>
        <taxon>Hyphomicrobiales</taxon>
        <taxon>Nitrobacteraceae</taxon>
        <taxon>Rhodoplanes</taxon>
    </lineage>
</organism>
<dbReference type="RefSeq" id="WP_129610460.1">
    <property type="nucleotide sequence ID" value="NZ_UWOC01000168.1"/>
</dbReference>
<evidence type="ECO:0000256" key="5">
    <source>
        <dbReference type="ARBA" id="ARBA00022801"/>
    </source>
</evidence>
<reference evidence="12" key="1">
    <citation type="submission" date="2018-10" db="EMBL/GenBank/DDBJ databases">
        <authorList>
            <person name="Peiro R."/>
            <person name="Begona"/>
            <person name="Cbmso G."/>
            <person name="Lopez M."/>
            <person name="Gonzalez S."/>
            <person name="Sacristan E."/>
            <person name="Castillo E."/>
        </authorList>
    </citation>
    <scope>NUCLEOTIDE SEQUENCE [LARGE SCALE GENOMIC DNA]</scope>
</reference>
<keyword evidence="12" id="KW-1185">Reference proteome</keyword>
<gene>
    <name evidence="11" type="primary">yfiH</name>
    <name evidence="11" type="ORF">RHODGE_RHODGE_03560</name>
</gene>
<keyword evidence="4" id="KW-0479">Metal-binding</keyword>
<evidence type="ECO:0000256" key="10">
    <source>
        <dbReference type="RuleBase" id="RU361274"/>
    </source>
</evidence>
<evidence type="ECO:0000256" key="7">
    <source>
        <dbReference type="ARBA" id="ARBA00047989"/>
    </source>
</evidence>
<dbReference type="PANTHER" id="PTHR30616:SF2">
    <property type="entry name" value="PURINE NUCLEOSIDE PHOSPHORYLASE LACC1"/>
    <property type="match status" value="1"/>
</dbReference>
<dbReference type="GO" id="GO:0005507">
    <property type="term" value="F:copper ion binding"/>
    <property type="evidence" value="ECO:0007669"/>
    <property type="project" value="TreeGrafter"/>
</dbReference>
<keyword evidence="6" id="KW-0862">Zinc</keyword>
<evidence type="ECO:0000256" key="8">
    <source>
        <dbReference type="ARBA" id="ARBA00048968"/>
    </source>
</evidence>
<comment type="catalytic activity">
    <reaction evidence="8">
        <text>adenosine + phosphate = alpha-D-ribose 1-phosphate + adenine</text>
        <dbReference type="Rhea" id="RHEA:27642"/>
        <dbReference type="ChEBI" id="CHEBI:16335"/>
        <dbReference type="ChEBI" id="CHEBI:16708"/>
        <dbReference type="ChEBI" id="CHEBI:43474"/>
        <dbReference type="ChEBI" id="CHEBI:57720"/>
        <dbReference type="EC" id="2.4.2.1"/>
    </reaction>
    <physiologicalReaction direction="left-to-right" evidence="8">
        <dbReference type="Rhea" id="RHEA:27643"/>
    </physiologicalReaction>
</comment>
<dbReference type="OrthoDB" id="4279at2"/>
<dbReference type="InterPro" id="IPR038371">
    <property type="entry name" value="Cu_polyphenol_OxRdtase_sf"/>
</dbReference>
<comment type="catalytic activity">
    <reaction evidence="1">
        <text>inosine + phosphate = alpha-D-ribose 1-phosphate + hypoxanthine</text>
        <dbReference type="Rhea" id="RHEA:27646"/>
        <dbReference type="ChEBI" id="CHEBI:17368"/>
        <dbReference type="ChEBI" id="CHEBI:17596"/>
        <dbReference type="ChEBI" id="CHEBI:43474"/>
        <dbReference type="ChEBI" id="CHEBI:57720"/>
        <dbReference type="EC" id="2.4.2.1"/>
    </reaction>
    <physiologicalReaction direction="left-to-right" evidence="1">
        <dbReference type="Rhea" id="RHEA:27647"/>
    </physiologicalReaction>
</comment>
<dbReference type="CDD" id="cd16833">
    <property type="entry name" value="YfiH"/>
    <property type="match status" value="1"/>
</dbReference>
<dbReference type="InterPro" id="IPR003730">
    <property type="entry name" value="Cu_polyphenol_OxRdtase"/>
</dbReference>
<keyword evidence="5" id="KW-0378">Hydrolase</keyword>
<dbReference type="EMBL" id="UWOC01000168">
    <property type="protein sequence ID" value="VCU10370.1"/>
    <property type="molecule type" value="Genomic_DNA"/>
</dbReference>
<evidence type="ECO:0000256" key="9">
    <source>
        <dbReference type="ARBA" id="ARBA00049893"/>
    </source>
</evidence>
<evidence type="ECO:0000256" key="4">
    <source>
        <dbReference type="ARBA" id="ARBA00022723"/>
    </source>
</evidence>
<comment type="caution">
    <text evidence="11">The sequence shown here is derived from an EMBL/GenBank/DDBJ whole genome shotgun (WGS) entry which is preliminary data.</text>
</comment>
<dbReference type="Pfam" id="PF02578">
    <property type="entry name" value="Cu-oxidase_4"/>
    <property type="match status" value="1"/>
</dbReference>
<sequence length="256" mass="26929">MMLHAPSLAALPGIRHAFFTREGGVSDGLYASLNAGFGSGDDPARVAENRARMAAAVGVVPENLLSAIQIHSADVIVAEAPWTPAERPKLDAIVTRRPGLAVCASTADCGPVLFADPEARVVGAAHAGWRGALAGVTDATIAAMERLGAARERIVAAIGPMIRQPNYEVGPEVQAQFVAQDPGYARFFAPSSRDGHALFDLAGYVAARLAAAGIGRVEDVGVCTYAEEARFYSFRRATHRAEPDYGRHVNAIALMP</sequence>
<dbReference type="GO" id="GO:0016787">
    <property type="term" value="F:hydrolase activity"/>
    <property type="evidence" value="ECO:0007669"/>
    <property type="project" value="UniProtKB-KW"/>
</dbReference>
<dbReference type="Gene3D" id="3.60.140.10">
    <property type="entry name" value="CNF1/YfiH-like putative cysteine hydrolases"/>
    <property type="match status" value="1"/>
</dbReference>
<protein>
    <recommendedName>
        <fullName evidence="10">Purine nucleoside phosphorylase</fullName>
    </recommendedName>
</protein>
<dbReference type="SUPFAM" id="SSF64438">
    <property type="entry name" value="CNF1/YfiH-like putative cysteine hydrolases"/>
    <property type="match status" value="1"/>
</dbReference>
<dbReference type="InterPro" id="IPR011324">
    <property type="entry name" value="Cytotoxic_necrot_fac-like_cat"/>
</dbReference>
<comment type="catalytic activity">
    <reaction evidence="9">
        <text>S-methyl-5'-thioadenosine + phosphate = 5-(methylsulfanyl)-alpha-D-ribose 1-phosphate + adenine</text>
        <dbReference type="Rhea" id="RHEA:11852"/>
        <dbReference type="ChEBI" id="CHEBI:16708"/>
        <dbReference type="ChEBI" id="CHEBI:17509"/>
        <dbReference type="ChEBI" id="CHEBI:43474"/>
        <dbReference type="ChEBI" id="CHEBI:58533"/>
        <dbReference type="EC" id="2.4.2.28"/>
    </reaction>
    <physiologicalReaction direction="left-to-right" evidence="9">
        <dbReference type="Rhea" id="RHEA:11853"/>
    </physiologicalReaction>
</comment>
<dbReference type="NCBIfam" id="TIGR00726">
    <property type="entry name" value="peptidoglycan editing factor PgeF"/>
    <property type="match status" value="1"/>
</dbReference>
<dbReference type="Proteomes" id="UP000289200">
    <property type="component" value="Unassembled WGS sequence"/>
</dbReference>
<evidence type="ECO:0000256" key="1">
    <source>
        <dbReference type="ARBA" id="ARBA00000553"/>
    </source>
</evidence>
<evidence type="ECO:0000256" key="6">
    <source>
        <dbReference type="ARBA" id="ARBA00022833"/>
    </source>
</evidence>
<keyword evidence="3" id="KW-0808">Transferase</keyword>
<accession>A0A447CYJ2</accession>
<evidence type="ECO:0000256" key="2">
    <source>
        <dbReference type="ARBA" id="ARBA00007353"/>
    </source>
</evidence>
<evidence type="ECO:0000313" key="12">
    <source>
        <dbReference type="Proteomes" id="UP000289200"/>
    </source>
</evidence>
<dbReference type="AlphaFoldDB" id="A0A447CYJ2"/>
<evidence type="ECO:0000313" key="11">
    <source>
        <dbReference type="EMBL" id="VCU10370.1"/>
    </source>
</evidence>
<dbReference type="GO" id="GO:0017061">
    <property type="term" value="F:S-methyl-5-thioadenosine phosphorylase activity"/>
    <property type="evidence" value="ECO:0007669"/>
    <property type="project" value="UniProtKB-EC"/>
</dbReference>
<comment type="catalytic activity">
    <reaction evidence="7">
        <text>adenosine + H2O + H(+) = inosine + NH4(+)</text>
        <dbReference type="Rhea" id="RHEA:24408"/>
        <dbReference type="ChEBI" id="CHEBI:15377"/>
        <dbReference type="ChEBI" id="CHEBI:15378"/>
        <dbReference type="ChEBI" id="CHEBI:16335"/>
        <dbReference type="ChEBI" id="CHEBI:17596"/>
        <dbReference type="ChEBI" id="CHEBI:28938"/>
        <dbReference type="EC" id="3.5.4.4"/>
    </reaction>
    <physiologicalReaction direction="left-to-right" evidence="7">
        <dbReference type="Rhea" id="RHEA:24409"/>
    </physiologicalReaction>
</comment>
<comment type="similarity">
    <text evidence="2 10">Belongs to the purine nucleoside phosphorylase YfiH/LACC1 family.</text>
</comment>
<evidence type="ECO:0000256" key="3">
    <source>
        <dbReference type="ARBA" id="ARBA00022679"/>
    </source>
</evidence>
<dbReference type="PANTHER" id="PTHR30616">
    <property type="entry name" value="UNCHARACTERIZED PROTEIN YFIH"/>
    <property type="match status" value="1"/>
</dbReference>
<proteinExistence type="inferred from homology"/>
<name>A0A447CYJ2_9BRAD</name>